<feature type="chain" id="PRO_5020210563" description="MetA-pathway of phenol degradation" evidence="1">
    <location>
        <begin position="24"/>
        <end position="291"/>
    </location>
</feature>
<evidence type="ECO:0008006" key="4">
    <source>
        <dbReference type="Google" id="ProtNLM"/>
    </source>
</evidence>
<reference evidence="2 3" key="1">
    <citation type="submission" date="2019-03" db="EMBL/GenBank/DDBJ databases">
        <authorList>
            <person name="Kim H."/>
            <person name="Yu S.-M."/>
        </authorList>
    </citation>
    <scope>NUCLEOTIDE SEQUENCE [LARGE SCALE GENOMIC DNA]</scope>
    <source>
        <strain evidence="2 3">NBC122</strain>
    </source>
</reference>
<proteinExistence type="predicted"/>
<keyword evidence="1" id="KW-0732">Signal</keyword>
<dbReference type="OrthoDB" id="975430at2"/>
<accession>A0A4V1AKP1</accession>
<sequence length="291" mass="33478">MWKNYLYSAFLIILFLFPCCIPSQTLINHTTNYFGPNANPVPDFTSATIPKNTEFSVYCDYYFGYGDQTADQLLKVEIPLLPEKISVKLWIVPIEYYTVTDAVKERRMMSRNSGLASGDFYLQTRIALFNEKEHKIAVIFNATLKTASGSDFINRRFFNTAGYYFDTEIGKSFIVRGFLNEIRLVANAGFYSWDVQTPNNNVQDDAVMYGLKVILKKKNLSWENTISGYSGWIKRADDYGDRPIVLATKLNLKGKKNTYFLQYQYGIKYFPFNQIRIGAVFPLAALTPNFF</sequence>
<protein>
    <recommendedName>
        <fullName evidence="4">MetA-pathway of phenol degradation</fullName>
    </recommendedName>
</protein>
<dbReference type="RefSeq" id="WP_133438488.1">
    <property type="nucleotide sequence ID" value="NZ_CP037954.1"/>
</dbReference>
<evidence type="ECO:0000313" key="3">
    <source>
        <dbReference type="Proteomes" id="UP000294419"/>
    </source>
</evidence>
<dbReference type="EMBL" id="CP037954">
    <property type="protein sequence ID" value="QBO56944.1"/>
    <property type="molecule type" value="Genomic_DNA"/>
</dbReference>
<name>A0A4V1AKP1_9FLAO</name>
<gene>
    <name evidence="2" type="ORF">NBC122_00084</name>
</gene>
<organism evidence="2 3">
    <name type="scientific">Chryseobacterium salivictor</name>
    <dbReference type="NCBI Taxonomy" id="2547600"/>
    <lineage>
        <taxon>Bacteria</taxon>
        <taxon>Pseudomonadati</taxon>
        <taxon>Bacteroidota</taxon>
        <taxon>Flavobacteriia</taxon>
        <taxon>Flavobacteriales</taxon>
        <taxon>Weeksellaceae</taxon>
        <taxon>Chryseobacterium group</taxon>
        <taxon>Chryseobacterium</taxon>
    </lineage>
</organism>
<dbReference type="Proteomes" id="UP000294419">
    <property type="component" value="Chromosome"/>
</dbReference>
<dbReference type="AlphaFoldDB" id="A0A4V1AKP1"/>
<keyword evidence="3" id="KW-1185">Reference proteome</keyword>
<evidence type="ECO:0000313" key="2">
    <source>
        <dbReference type="EMBL" id="QBO56944.1"/>
    </source>
</evidence>
<feature type="signal peptide" evidence="1">
    <location>
        <begin position="1"/>
        <end position="23"/>
    </location>
</feature>
<dbReference type="KEGG" id="csal:NBC122_00084"/>
<evidence type="ECO:0000256" key="1">
    <source>
        <dbReference type="SAM" id="SignalP"/>
    </source>
</evidence>